<evidence type="ECO:0000256" key="7">
    <source>
        <dbReference type="ARBA" id="ARBA00022691"/>
    </source>
</evidence>
<dbReference type="Gene3D" id="3.40.50.150">
    <property type="entry name" value="Vaccinia Virus protein VP39"/>
    <property type="match status" value="1"/>
</dbReference>
<feature type="binding site" evidence="9">
    <location>
        <position position="90"/>
    </location>
    <ligand>
        <name>S-adenosyl-L-methionine</name>
        <dbReference type="ChEBI" id="CHEBI:59789"/>
    </ligand>
</feature>
<organism evidence="11 12">
    <name type="scientific">Puccinia graminis f. sp. tritici</name>
    <dbReference type="NCBI Taxonomy" id="56615"/>
    <lineage>
        <taxon>Eukaryota</taxon>
        <taxon>Fungi</taxon>
        <taxon>Dikarya</taxon>
        <taxon>Basidiomycota</taxon>
        <taxon>Pucciniomycotina</taxon>
        <taxon>Pucciniomycetes</taxon>
        <taxon>Pucciniales</taxon>
        <taxon>Pucciniaceae</taxon>
        <taxon>Puccinia</taxon>
    </lineage>
</organism>
<comment type="caution">
    <text evidence="11">The sequence shown here is derived from an EMBL/GenBank/DDBJ whole genome shotgun (WGS) entry which is preliminary data.</text>
</comment>
<evidence type="ECO:0000256" key="4">
    <source>
        <dbReference type="ARBA" id="ARBA00017497"/>
    </source>
</evidence>
<dbReference type="SUPFAM" id="SSF53335">
    <property type="entry name" value="S-adenosyl-L-methionine-dependent methyltransferases"/>
    <property type="match status" value="1"/>
</dbReference>
<keyword evidence="6 8" id="KW-0808">Transferase</keyword>
<dbReference type="InterPro" id="IPR007213">
    <property type="entry name" value="Ppm1/Ppm2/Tcmp"/>
</dbReference>
<comment type="function">
    <text evidence="8">Methylates the carboxyl group of the C-terminal leucine residue of protein phosphatase 2A catalytic subunits to form alpha-leucine ester residues.</text>
</comment>
<feature type="region of interest" description="Disordered" evidence="10">
    <location>
        <begin position="1"/>
        <end position="34"/>
    </location>
</feature>
<dbReference type="InterPro" id="IPR029063">
    <property type="entry name" value="SAM-dependent_MTases_sf"/>
</dbReference>
<name>A0A5B0QS88_PUCGR</name>
<dbReference type="EMBL" id="VDEP01000271">
    <property type="protein sequence ID" value="KAA1116039.1"/>
    <property type="molecule type" value="Genomic_DNA"/>
</dbReference>
<feature type="binding site" evidence="9">
    <location>
        <position position="121"/>
    </location>
    <ligand>
        <name>S-adenosyl-L-methionine</name>
        <dbReference type="ChEBI" id="CHEBI:59789"/>
    </ligand>
</feature>
<dbReference type="Proteomes" id="UP000325313">
    <property type="component" value="Unassembled WGS sequence"/>
</dbReference>
<comment type="catalytic activity">
    <reaction evidence="1 8">
        <text>[phosphatase 2A protein]-C-terminal L-leucine + S-adenosyl-L-methionine = [phosphatase 2A protein]-C-terminal L-leucine methyl ester + S-adenosyl-L-homocysteine</text>
        <dbReference type="Rhea" id="RHEA:48544"/>
        <dbReference type="Rhea" id="RHEA-COMP:12134"/>
        <dbReference type="Rhea" id="RHEA-COMP:12135"/>
        <dbReference type="ChEBI" id="CHEBI:57856"/>
        <dbReference type="ChEBI" id="CHEBI:59789"/>
        <dbReference type="ChEBI" id="CHEBI:90516"/>
        <dbReference type="ChEBI" id="CHEBI:90517"/>
        <dbReference type="EC" id="2.1.1.233"/>
    </reaction>
</comment>
<evidence type="ECO:0000256" key="6">
    <source>
        <dbReference type="ARBA" id="ARBA00022679"/>
    </source>
</evidence>
<keyword evidence="7 8" id="KW-0949">S-adenosyl-L-methionine</keyword>
<dbReference type="PIRSF" id="PIRSF016305">
    <property type="entry name" value="LCM_mtfrase"/>
    <property type="match status" value="1"/>
</dbReference>
<evidence type="ECO:0000256" key="1">
    <source>
        <dbReference type="ARBA" id="ARBA00000724"/>
    </source>
</evidence>
<dbReference type="GO" id="GO:0032259">
    <property type="term" value="P:methylation"/>
    <property type="evidence" value="ECO:0007669"/>
    <property type="project" value="UniProtKB-KW"/>
</dbReference>
<evidence type="ECO:0000256" key="10">
    <source>
        <dbReference type="SAM" id="MobiDB-lite"/>
    </source>
</evidence>
<protein>
    <recommendedName>
        <fullName evidence="4 8">Leucine carboxyl methyltransferase 1</fullName>
        <ecNumber evidence="3 8">2.1.1.233</ecNumber>
    </recommendedName>
</protein>
<dbReference type="Pfam" id="PF04072">
    <property type="entry name" value="LCM"/>
    <property type="match status" value="1"/>
</dbReference>
<dbReference type="GO" id="GO:0018423">
    <property type="term" value="F:protein C-terminal leucine carboxyl O-methyltransferase activity"/>
    <property type="evidence" value="ECO:0007669"/>
    <property type="project" value="UniProtKB-EC"/>
</dbReference>
<comment type="similarity">
    <text evidence="2 8">Belongs to the methyltransferase superfamily. LCMT family.</text>
</comment>
<accession>A0A5B0QS88</accession>
<evidence type="ECO:0000256" key="9">
    <source>
        <dbReference type="PIRSR" id="PIRSR016305-1"/>
    </source>
</evidence>
<dbReference type="PANTHER" id="PTHR13600:SF21">
    <property type="entry name" value="LEUCINE CARBOXYL METHYLTRANSFERASE 1"/>
    <property type="match status" value="1"/>
</dbReference>
<evidence type="ECO:0000313" key="11">
    <source>
        <dbReference type="EMBL" id="KAA1116039.1"/>
    </source>
</evidence>
<evidence type="ECO:0000256" key="5">
    <source>
        <dbReference type="ARBA" id="ARBA00022603"/>
    </source>
</evidence>
<proteinExistence type="inferred from homology"/>
<evidence type="ECO:0000256" key="2">
    <source>
        <dbReference type="ARBA" id="ARBA00010703"/>
    </source>
</evidence>
<feature type="region of interest" description="Disordered" evidence="10">
    <location>
        <begin position="175"/>
        <end position="201"/>
    </location>
</feature>
<keyword evidence="5 8" id="KW-0489">Methyltransferase</keyword>
<dbReference type="PANTHER" id="PTHR13600">
    <property type="entry name" value="LEUCINE CARBOXYL METHYLTRANSFERASE"/>
    <property type="match status" value="1"/>
</dbReference>
<reference evidence="11 12" key="1">
    <citation type="submission" date="2019-05" db="EMBL/GenBank/DDBJ databases">
        <title>Emergence of the Ug99 lineage of the wheat stem rust pathogen through somatic hybridization.</title>
        <authorList>
            <person name="Li F."/>
            <person name="Upadhyaya N.M."/>
            <person name="Sperschneider J."/>
            <person name="Matny O."/>
            <person name="Nguyen-Phuc H."/>
            <person name="Mago R."/>
            <person name="Raley C."/>
            <person name="Miller M.E."/>
            <person name="Silverstein K.A.T."/>
            <person name="Henningsen E."/>
            <person name="Hirsch C.D."/>
            <person name="Visser B."/>
            <person name="Pretorius Z.A."/>
            <person name="Steffenson B.J."/>
            <person name="Schwessinger B."/>
            <person name="Dodds P.N."/>
            <person name="Figueroa M."/>
        </authorList>
    </citation>
    <scope>NUCLEOTIDE SEQUENCE [LARGE SCALE GENOMIC DNA]</scope>
    <source>
        <strain evidence="11 12">Ug99</strain>
    </source>
</reference>
<dbReference type="InterPro" id="IPR016651">
    <property type="entry name" value="LCMT1"/>
</dbReference>
<sequence length="420" mass="47367">MLPGESGLSESDTRGRGRGGSRSNRTTAAIDPDRTVRETDIDASVARLSAISKNYIQDEYAELLMSCQYGGSQEMMIRRPPWVNIGTHHRTYLIDELVSSFLGPANHHQQEQETKQVLSLGAGSDSRFWRLKSRFDREKSIWPNGRWVESDLQPTVTTKIEKIVSNEKLRQVCGKDPIVLRSDDPDPTSSSDRPPTELHSPRYSLFSTDLRRPTELVAKLSSPDPTSTTSGHSLLCPETPTLIIAELVFLYLSPTHTHTCLQSLVNYFRGPLMIICYEALDLEDNFSKMMVQNLATRGLSMAGFEANRSIDSQIQRFKEHGFTEIVCTDIKALRTRSCPGNQKDGDPDEEEGEGWKARWSAELDRIRKLEFLDEVEELELILLHYALSWARKNFILPSSSSSTTNATTTKSTVGFYLPKF</sequence>
<feature type="binding site" evidence="9">
    <location>
        <position position="246"/>
    </location>
    <ligand>
        <name>S-adenosyl-L-methionine</name>
        <dbReference type="ChEBI" id="CHEBI:59789"/>
    </ligand>
</feature>
<evidence type="ECO:0000256" key="8">
    <source>
        <dbReference type="PIRNR" id="PIRNR016305"/>
    </source>
</evidence>
<evidence type="ECO:0000256" key="3">
    <source>
        <dbReference type="ARBA" id="ARBA00012834"/>
    </source>
</evidence>
<dbReference type="EC" id="2.1.1.233" evidence="3 8"/>
<evidence type="ECO:0000313" key="12">
    <source>
        <dbReference type="Proteomes" id="UP000325313"/>
    </source>
</evidence>
<gene>
    <name evidence="11" type="primary">PPM1_3</name>
    <name evidence="11" type="ORF">PGTUg99_033294</name>
</gene>
<dbReference type="AlphaFoldDB" id="A0A5B0QS88"/>
<feature type="binding site" evidence="9">
    <location>
        <begin position="209"/>
        <end position="210"/>
    </location>
    <ligand>
        <name>S-adenosyl-L-methionine</name>
        <dbReference type="ChEBI" id="CHEBI:59789"/>
    </ligand>
</feature>